<evidence type="ECO:0000313" key="1">
    <source>
        <dbReference type="EMBL" id="ERG93408.1"/>
    </source>
</evidence>
<dbReference type="AlphaFoldDB" id="U1NA22"/>
<organism evidence="1 2">
    <name type="scientific">Haloquadratum walsbyi J07HQW1</name>
    <dbReference type="NCBI Taxonomy" id="1238424"/>
    <lineage>
        <taxon>Archaea</taxon>
        <taxon>Methanobacteriati</taxon>
        <taxon>Methanobacteriota</taxon>
        <taxon>Stenosarchaea group</taxon>
        <taxon>Halobacteria</taxon>
        <taxon>Halobacteriales</taxon>
        <taxon>Haloferacaceae</taxon>
        <taxon>Haloquadratum</taxon>
    </lineage>
</organism>
<evidence type="ECO:0000313" key="2">
    <source>
        <dbReference type="Proteomes" id="UP000030649"/>
    </source>
</evidence>
<dbReference type="STRING" id="1238424.J07HQW1_03470"/>
<name>U1NA22_9EURY</name>
<accession>U1NA22</accession>
<sequence>MLAHIDIAGSVILIHNFFWDISENKPPAFSPAIIKKVSIQNYSSLSRGSSIAQILTIGGTVSTGSLDPHADSDSDSDVIQLERLWVFHCNFEARHSQSSDR</sequence>
<proteinExistence type="predicted"/>
<reference evidence="1 2" key="1">
    <citation type="journal article" date="2013" name="PLoS ONE">
        <title>Assembly-driven community genomics of a hypersaline microbial ecosystem.</title>
        <authorList>
            <person name="Podell S."/>
            <person name="Ugalde J.A."/>
            <person name="Narasingarao P."/>
            <person name="Banfield J.F."/>
            <person name="Heidelberg K.B."/>
            <person name="Allen E.E."/>
        </authorList>
    </citation>
    <scope>NUCLEOTIDE SEQUENCE [LARGE SCALE GENOMIC DNA]</scope>
    <source>
        <strain evidence="2">J07HQW1</strain>
    </source>
</reference>
<dbReference type="HOGENOM" id="CLU_2284992_0_0_2"/>
<dbReference type="Proteomes" id="UP000030649">
    <property type="component" value="Unassembled WGS sequence"/>
</dbReference>
<dbReference type="EMBL" id="KE356560">
    <property type="protein sequence ID" value="ERG93408.1"/>
    <property type="molecule type" value="Genomic_DNA"/>
</dbReference>
<protein>
    <submittedName>
        <fullName evidence="1">Uncharacterized protein</fullName>
    </submittedName>
</protein>
<gene>
    <name evidence="1" type="ORF">J07HQW1_03470</name>
</gene>